<sequence length="180" mass="17968">MTSGRIFMSRHAAFNEDVFPFSSVGPSTPVPSSPASFTPFQWLSSVTPSSVLGPFKSPASSSIVGPAPHICPFPMTVPLPSCSTPSPTLTTTSPSTTPPVQASSQCPLHPPSPTADLSLPIAPHTTPPTSLDVLAAAPTAREIGGKAAGLQRGGGGMDVGLQEGGGGKAAGRRGGTDAGL</sequence>
<dbReference type="Proteomes" id="UP001234297">
    <property type="component" value="Chromosome 3"/>
</dbReference>
<evidence type="ECO:0000313" key="2">
    <source>
        <dbReference type="Proteomes" id="UP001234297"/>
    </source>
</evidence>
<name>A0ACC2LQG2_PERAE</name>
<comment type="caution">
    <text evidence="1">The sequence shown here is derived from an EMBL/GenBank/DDBJ whole genome shotgun (WGS) entry which is preliminary data.</text>
</comment>
<evidence type="ECO:0000313" key="1">
    <source>
        <dbReference type="EMBL" id="KAJ8635659.1"/>
    </source>
</evidence>
<gene>
    <name evidence="1" type="ORF">MRB53_009926</name>
</gene>
<accession>A0ACC2LQG2</accession>
<protein>
    <submittedName>
        <fullName evidence="1">Uncharacterized protein</fullName>
    </submittedName>
</protein>
<reference evidence="1 2" key="1">
    <citation type="journal article" date="2022" name="Hortic Res">
        <title>A haplotype resolved chromosomal level avocado genome allows analysis of novel avocado genes.</title>
        <authorList>
            <person name="Nath O."/>
            <person name="Fletcher S.J."/>
            <person name="Hayward A."/>
            <person name="Shaw L.M."/>
            <person name="Masouleh A.K."/>
            <person name="Furtado A."/>
            <person name="Henry R.J."/>
            <person name="Mitter N."/>
        </authorList>
    </citation>
    <scope>NUCLEOTIDE SEQUENCE [LARGE SCALE GENOMIC DNA]</scope>
    <source>
        <strain evidence="2">cv. Hass</strain>
    </source>
</reference>
<organism evidence="1 2">
    <name type="scientific">Persea americana</name>
    <name type="common">Avocado</name>
    <dbReference type="NCBI Taxonomy" id="3435"/>
    <lineage>
        <taxon>Eukaryota</taxon>
        <taxon>Viridiplantae</taxon>
        <taxon>Streptophyta</taxon>
        <taxon>Embryophyta</taxon>
        <taxon>Tracheophyta</taxon>
        <taxon>Spermatophyta</taxon>
        <taxon>Magnoliopsida</taxon>
        <taxon>Magnoliidae</taxon>
        <taxon>Laurales</taxon>
        <taxon>Lauraceae</taxon>
        <taxon>Persea</taxon>
    </lineage>
</organism>
<dbReference type="EMBL" id="CM056811">
    <property type="protein sequence ID" value="KAJ8635659.1"/>
    <property type="molecule type" value="Genomic_DNA"/>
</dbReference>
<proteinExistence type="predicted"/>
<keyword evidence="2" id="KW-1185">Reference proteome</keyword>